<keyword evidence="1" id="KW-1133">Transmembrane helix</keyword>
<keyword evidence="3" id="KW-1185">Reference proteome</keyword>
<evidence type="ECO:0000313" key="3">
    <source>
        <dbReference type="Proteomes" id="UP000588068"/>
    </source>
</evidence>
<organism evidence="2 3">
    <name type="scientific">Povalibacter uvarum</name>
    <dbReference type="NCBI Taxonomy" id="732238"/>
    <lineage>
        <taxon>Bacteria</taxon>
        <taxon>Pseudomonadati</taxon>
        <taxon>Pseudomonadota</taxon>
        <taxon>Gammaproteobacteria</taxon>
        <taxon>Steroidobacterales</taxon>
        <taxon>Steroidobacteraceae</taxon>
        <taxon>Povalibacter</taxon>
    </lineage>
</organism>
<keyword evidence="1" id="KW-0812">Transmembrane</keyword>
<proteinExistence type="predicted"/>
<evidence type="ECO:0000256" key="1">
    <source>
        <dbReference type="SAM" id="Phobius"/>
    </source>
</evidence>
<dbReference type="Proteomes" id="UP000588068">
    <property type="component" value="Unassembled WGS sequence"/>
</dbReference>
<accession>A0A841HJG9</accession>
<dbReference type="RefSeq" id="WP_184330092.1">
    <property type="nucleotide sequence ID" value="NZ_JACHHZ010000001.1"/>
</dbReference>
<dbReference type="AlphaFoldDB" id="A0A841HJG9"/>
<feature type="transmembrane region" description="Helical" evidence="1">
    <location>
        <begin position="91"/>
        <end position="115"/>
    </location>
</feature>
<protein>
    <submittedName>
        <fullName evidence="2">Uncharacterized protein</fullName>
    </submittedName>
</protein>
<feature type="transmembrane region" description="Helical" evidence="1">
    <location>
        <begin position="6"/>
        <end position="32"/>
    </location>
</feature>
<gene>
    <name evidence="2" type="ORF">HNQ60_001214</name>
</gene>
<keyword evidence="1" id="KW-0472">Membrane</keyword>
<name>A0A841HJG9_9GAMM</name>
<comment type="caution">
    <text evidence="2">The sequence shown here is derived from an EMBL/GenBank/DDBJ whole genome shotgun (WGS) entry which is preliminary data.</text>
</comment>
<reference evidence="2 3" key="1">
    <citation type="submission" date="2020-08" db="EMBL/GenBank/DDBJ databases">
        <title>Genomic Encyclopedia of Type Strains, Phase IV (KMG-IV): sequencing the most valuable type-strain genomes for metagenomic binning, comparative biology and taxonomic classification.</title>
        <authorList>
            <person name="Goeker M."/>
        </authorList>
    </citation>
    <scope>NUCLEOTIDE SEQUENCE [LARGE SCALE GENOMIC DNA]</scope>
    <source>
        <strain evidence="2 3">DSM 26723</strain>
    </source>
</reference>
<feature type="transmembrane region" description="Helical" evidence="1">
    <location>
        <begin position="44"/>
        <end position="66"/>
    </location>
</feature>
<dbReference type="EMBL" id="JACHHZ010000001">
    <property type="protein sequence ID" value="MBB6092368.1"/>
    <property type="molecule type" value="Genomic_DNA"/>
</dbReference>
<evidence type="ECO:0000313" key="2">
    <source>
        <dbReference type="EMBL" id="MBB6092368.1"/>
    </source>
</evidence>
<sequence length="143" mass="15455">MELRDYLLAFGLGLLAMGAAAFPLIAAAVVAWWPGARPKLKARFVIACAVVVYGVAGIFMVVSLPFELFGTYLSPQLQYEGHEAVPTAVSWVYGAAVWLLYIIIAVGSVIVPIVARRSFWARLCTGMANKPMHATCETHARDG</sequence>